<protein>
    <submittedName>
        <fullName evidence="2">Recombinase family protein</fullName>
    </submittedName>
</protein>
<gene>
    <name evidence="2" type="ORF">FCI23_07235</name>
</gene>
<dbReference type="OrthoDB" id="3372479at2"/>
<dbReference type="Pfam" id="PF07508">
    <property type="entry name" value="Recombinase"/>
    <property type="match status" value="1"/>
</dbReference>
<dbReference type="EMBL" id="SUMC01000005">
    <property type="protein sequence ID" value="TKA12089.1"/>
    <property type="molecule type" value="Genomic_DNA"/>
</dbReference>
<sequence>MTTGDHDQVLPWLRSAAQPAGAPATSLATGLRFAFYGRVSTEDQQDPEASRLWQFGRARQLIQPTGGQIVAGYFDVGHTRALPWKRRPQAALLLAALADPQRGFDAIVIGEPQRAFHGNQFGNTYPLFIHYGVTLWVPEVGGAIDPDNEAHDLIMSVFGGMSKGERNRIKVRVHSAMASQTLMEGRYLGGRPPYGYRLADLGPHPNPGKAADGRRLHGLEPDPGSSPVVVRIFTEFLAGRGIFAIAERLTRDGIPSPSAHDPARNRHRDGRAWCKSAVRAILANPRYTGHQVWNKQHKHESLLDIEDVTLGYTTAMRWNTQDKWIVSKKIVHTPLIDDTTFAQVQDILTARTRTGPAHGDKRTRNIYLLRGAISCAACERKMQGHWSHDQAYYRCRFPQEYALANRVQHPRNVYLRESWVVPPLDAWLGKVFLPHRLDDTIDLMAGAERPSNGEARAAEAAHAVIADCNTKLATHRAALEAGADPALVTQWMAETQSRRVRAEAELRTATQGPVARMSRDEIVRLVRSIRDLATVVQQAETQDKAEIYRQFGLAFTYDSGKQKVLVEMNLNQHSRGARGLPVGVRGGT</sequence>
<dbReference type="Proteomes" id="UP000305778">
    <property type="component" value="Unassembled WGS sequence"/>
</dbReference>
<dbReference type="CDD" id="cd00338">
    <property type="entry name" value="Ser_Recombinase"/>
    <property type="match status" value="1"/>
</dbReference>
<dbReference type="RefSeq" id="WP_136722621.1">
    <property type="nucleotide sequence ID" value="NZ_SUMC01000005.1"/>
</dbReference>
<organism evidence="2 3">
    <name type="scientific">Actinacidiphila oryziradicis</name>
    <dbReference type="NCBI Taxonomy" id="2571141"/>
    <lineage>
        <taxon>Bacteria</taxon>
        <taxon>Bacillati</taxon>
        <taxon>Actinomycetota</taxon>
        <taxon>Actinomycetes</taxon>
        <taxon>Kitasatosporales</taxon>
        <taxon>Streptomycetaceae</taxon>
        <taxon>Actinacidiphila</taxon>
    </lineage>
</organism>
<dbReference type="Gene3D" id="3.90.1750.20">
    <property type="entry name" value="Putative Large Serine Recombinase, Chain B, Domain 2"/>
    <property type="match status" value="1"/>
</dbReference>
<dbReference type="GO" id="GO:0000150">
    <property type="term" value="F:DNA strand exchange activity"/>
    <property type="evidence" value="ECO:0007669"/>
    <property type="project" value="InterPro"/>
</dbReference>
<dbReference type="InterPro" id="IPR050639">
    <property type="entry name" value="SSR_resolvase"/>
</dbReference>
<dbReference type="InterPro" id="IPR038109">
    <property type="entry name" value="DNA_bind_recomb_sf"/>
</dbReference>
<evidence type="ECO:0000259" key="1">
    <source>
        <dbReference type="PROSITE" id="PS51737"/>
    </source>
</evidence>
<evidence type="ECO:0000313" key="2">
    <source>
        <dbReference type="EMBL" id="TKA12089.1"/>
    </source>
</evidence>
<dbReference type="SMART" id="SM00857">
    <property type="entry name" value="Resolvase"/>
    <property type="match status" value="1"/>
</dbReference>
<dbReference type="PANTHER" id="PTHR30461:SF23">
    <property type="entry name" value="DNA RECOMBINASE-RELATED"/>
    <property type="match status" value="1"/>
</dbReference>
<reference evidence="2 3" key="1">
    <citation type="submission" date="2019-04" db="EMBL/GenBank/DDBJ databases">
        <title>Streptomyces oryziradicis sp. nov., a novel actinomycete isolated from rhizosphere soil of rice (Oryza sativa L.).</title>
        <authorList>
            <person name="Li C."/>
        </authorList>
    </citation>
    <scope>NUCLEOTIDE SEQUENCE [LARGE SCALE GENOMIC DNA]</scope>
    <source>
        <strain evidence="2 3">NEAU-C40</strain>
    </source>
</reference>
<dbReference type="PANTHER" id="PTHR30461">
    <property type="entry name" value="DNA-INVERTASE FROM LAMBDOID PROPHAGE"/>
    <property type="match status" value="1"/>
</dbReference>
<dbReference type="InterPro" id="IPR006119">
    <property type="entry name" value="Resolv_N"/>
</dbReference>
<keyword evidence="3" id="KW-1185">Reference proteome</keyword>
<name>A0A4V5N0I6_9ACTN</name>
<dbReference type="Gene3D" id="3.40.50.1390">
    <property type="entry name" value="Resolvase, N-terminal catalytic domain"/>
    <property type="match status" value="1"/>
</dbReference>
<dbReference type="InterPro" id="IPR036162">
    <property type="entry name" value="Resolvase-like_N_sf"/>
</dbReference>
<dbReference type="SUPFAM" id="SSF53041">
    <property type="entry name" value="Resolvase-like"/>
    <property type="match status" value="1"/>
</dbReference>
<accession>A0A4V5N0I6</accession>
<dbReference type="InterPro" id="IPR011109">
    <property type="entry name" value="DNA_bind_recombinase_dom"/>
</dbReference>
<dbReference type="Pfam" id="PF00239">
    <property type="entry name" value="Resolvase"/>
    <property type="match status" value="1"/>
</dbReference>
<dbReference type="AlphaFoldDB" id="A0A4V5N0I6"/>
<dbReference type="PROSITE" id="PS51737">
    <property type="entry name" value="RECOMBINASE_DNA_BIND"/>
    <property type="match status" value="1"/>
</dbReference>
<comment type="caution">
    <text evidence="2">The sequence shown here is derived from an EMBL/GenBank/DDBJ whole genome shotgun (WGS) entry which is preliminary data.</text>
</comment>
<dbReference type="GO" id="GO:0003677">
    <property type="term" value="F:DNA binding"/>
    <property type="evidence" value="ECO:0007669"/>
    <property type="project" value="InterPro"/>
</dbReference>
<evidence type="ECO:0000313" key="3">
    <source>
        <dbReference type="Proteomes" id="UP000305778"/>
    </source>
</evidence>
<feature type="domain" description="Recombinase" evidence="1">
    <location>
        <begin position="193"/>
        <end position="354"/>
    </location>
</feature>
<proteinExistence type="predicted"/>